<evidence type="ECO:0000313" key="1">
    <source>
        <dbReference type="EMBL" id="QFZ26025.1"/>
    </source>
</evidence>
<reference evidence="2" key="1">
    <citation type="journal article" date="2019" name="MBio">
        <title>Comparative genomics for the elucidation of multidrug resistance (MDR) in Candida lusitaniae.</title>
        <authorList>
            <person name="Kannan A."/>
            <person name="Asner S.A."/>
            <person name="Trachsel E."/>
            <person name="Kelly S."/>
            <person name="Parker J."/>
            <person name="Sanglard D."/>
        </authorList>
    </citation>
    <scope>NUCLEOTIDE SEQUENCE [LARGE SCALE GENOMIC DNA]</scope>
    <source>
        <strain evidence="2">P1</strain>
    </source>
</reference>
<accession>A0ACD0WEW5</accession>
<keyword evidence="2" id="KW-1185">Reference proteome</keyword>
<keyword evidence="1" id="KW-0645">Protease</keyword>
<sequence>MSWHYLPICIRFVPKQRTEHSQAVSGIYVVKKIDGTIVDSFCLTVCHISTDQLESDHKIYVSAPQLNRESIFWRNATTTASVSVFRPPSDPLYNYIRNALNSGFNIFPLDSSSPSALQNINVLQLRCSSFYTESSASLFSPLRFGAVESPAAAVVRSTPFSFTSPTMFADFSSSGHINCVLKDSTTCYGYLSDIKYLENMCGAIANSNTGKSLGLVLGNLRKLNGDGDLLVICSWSWLWEQLMYTKKSESAVVQKQAVNQSRILNNSPVLPIVLSSQDLGTSWGSCVLFNERTLVTNQHVVASFSSSKEISASIILNAEKSIALGPDDQIIFPAEGLDLAFILLSPSHQMELAYILPANLGLSDHLKQGNVVRTAGYGLLLNENVLTPLISEGHISSKVSLCPFLQSEPIPCMIIASARCWNGSSGGGLFNSKKELVGIICSNAQVYVPSIHGNQSPKTEKVPSFALCIPIELVIECYQRKVLGRDHSVLSKEVEQIWKLDVPHKDIFERNAKL</sequence>
<gene>
    <name evidence="1" type="ORF">EJF14_11150</name>
</gene>
<keyword evidence="1" id="KW-0378">Hydrolase</keyword>
<dbReference type="EMBL" id="CP038484">
    <property type="protein sequence ID" value="QFZ26025.1"/>
    <property type="molecule type" value="Genomic_DNA"/>
</dbReference>
<protein>
    <submittedName>
        <fullName evidence="1">Peroxisomal leader peptide-processing protease</fullName>
    </submittedName>
</protein>
<evidence type="ECO:0000313" key="2">
    <source>
        <dbReference type="Proteomes" id="UP000326582"/>
    </source>
</evidence>
<dbReference type="Proteomes" id="UP000326582">
    <property type="component" value="Chromosome 1"/>
</dbReference>
<proteinExistence type="predicted"/>
<organism evidence="1 2">
    <name type="scientific">Clavispora lusitaniae</name>
    <name type="common">Candida lusitaniae</name>
    <dbReference type="NCBI Taxonomy" id="36911"/>
    <lineage>
        <taxon>Eukaryota</taxon>
        <taxon>Fungi</taxon>
        <taxon>Dikarya</taxon>
        <taxon>Ascomycota</taxon>
        <taxon>Saccharomycotina</taxon>
        <taxon>Pichiomycetes</taxon>
        <taxon>Metschnikowiaceae</taxon>
        <taxon>Clavispora</taxon>
    </lineage>
</organism>
<name>A0ACD0WEW5_CLALS</name>